<comment type="caution">
    <text evidence="2">The sequence shown here is derived from an EMBL/GenBank/DDBJ whole genome shotgun (WGS) entry which is preliminary data.</text>
</comment>
<protein>
    <submittedName>
        <fullName evidence="2">Uncharacterized protein</fullName>
    </submittedName>
</protein>
<feature type="compositionally biased region" description="Basic and acidic residues" evidence="1">
    <location>
        <begin position="451"/>
        <end position="460"/>
    </location>
</feature>
<evidence type="ECO:0000313" key="2">
    <source>
        <dbReference type="EMBL" id="KAG7090561.1"/>
    </source>
</evidence>
<accession>A0A9P7RWN2</accession>
<feature type="compositionally biased region" description="Basic residues" evidence="1">
    <location>
        <begin position="404"/>
        <end position="413"/>
    </location>
</feature>
<dbReference type="EMBL" id="CM032186">
    <property type="protein sequence ID" value="KAG7090561.1"/>
    <property type="molecule type" value="Genomic_DNA"/>
</dbReference>
<proteinExistence type="predicted"/>
<feature type="compositionally biased region" description="Polar residues" evidence="1">
    <location>
        <begin position="22"/>
        <end position="32"/>
    </location>
</feature>
<organism evidence="2 3">
    <name type="scientific">Marasmius oreades</name>
    <name type="common">fairy-ring Marasmius</name>
    <dbReference type="NCBI Taxonomy" id="181124"/>
    <lineage>
        <taxon>Eukaryota</taxon>
        <taxon>Fungi</taxon>
        <taxon>Dikarya</taxon>
        <taxon>Basidiomycota</taxon>
        <taxon>Agaricomycotina</taxon>
        <taxon>Agaricomycetes</taxon>
        <taxon>Agaricomycetidae</taxon>
        <taxon>Agaricales</taxon>
        <taxon>Marasmiineae</taxon>
        <taxon>Marasmiaceae</taxon>
        <taxon>Marasmius</taxon>
    </lineage>
</organism>
<feature type="region of interest" description="Disordered" evidence="1">
    <location>
        <begin position="270"/>
        <end position="295"/>
    </location>
</feature>
<dbReference type="RefSeq" id="XP_043007031.1">
    <property type="nucleotide sequence ID" value="XM_043154576.1"/>
</dbReference>
<feature type="region of interest" description="Disordered" evidence="1">
    <location>
        <begin position="1"/>
        <end position="45"/>
    </location>
</feature>
<keyword evidence="3" id="KW-1185">Reference proteome</keyword>
<dbReference type="GeneID" id="66078745"/>
<evidence type="ECO:0000256" key="1">
    <source>
        <dbReference type="SAM" id="MobiDB-lite"/>
    </source>
</evidence>
<dbReference type="Proteomes" id="UP001049176">
    <property type="component" value="Chromosome 6"/>
</dbReference>
<feature type="compositionally biased region" description="Basic and acidic residues" evidence="1">
    <location>
        <begin position="33"/>
        <end position="45"/>
    </location>
</feature>
<dbReference type="AlphaFoldDB" id="A0A9P7RWN2"/>
<reference evidence="2" key="1">
    <citation type="journal article" date="2021" name="Genome Biol. Evol.">
        <title>The assembled and annotated genome of the fairy-ring fungus Marasmius oreades.</title>
        <authorList>
            <person name="Hiltunen M."/>
            <person name="Ament-Velasquez S.L."/>
            <person name="Johannesson H."/>
        </authorList>
    </citation>
    <scope>NUCLEOTIDE SEQUENCE</scope>
    <source>
        <strain evidence="2">03SP1</strain>
    </source>
</reference>
<feature type="compositionally biased region" description="Polar residues" evidence="1">
    <location>
        <begin position="424"/>
        <end position="440"/>
    </location>
</feature>
<feature type="region of interest" description="Disordered" evidence="1">
    <location>
        <begin position="372"/>
        <end position="460"/>
    </location>
</feature>
<evidence type="ECO:0000313" key="3">
    <source>
        <dbReference type="Proteomes" id="UP001049176"/>
    </source>
</evidence>
<dbReference type="KEGG" id="more:E1B28_009669"/>
<name>A0A9P7RWN2_9AGAR</name>
<gene>
    <name evidence="2" type="ORF">E1B28_009669</name>
</gene>
<sequence>MPIASSNPRTRYSPYPAEYESTVENDVGNETITAHRSESRDREGENEARFASQVFLYVCANSSLPSFFGSFSNPSSAHRGDEIPQFPPSLSRSSRSRFNPGLNFPFSLDRLPPPHTPSRQPQRFWTNDAHFAPSTSFRFPSSTIDLPPELNSTGFPQRRLLDFDGQTHRTHSYFYAYSPTEVTADRCSKIREITSPSKVEVPGERYGPSICVCGRGHSQENIEDYDLERILRTYDDEEIDVNLEVFEDEPVVLTPAGEVYYHKYELSDDNTSLLDASGDPDERDSGALDLDLGPDNEVSTSPLSLTVTPLRHLFPLGLVDKSESRMLWNRETSDQEAAFQGLEAISTSTPSLTAVTPSGHLFPLELVDGSESGRLSGGNSDQGARALQGLKRRNSTVVAERAVKRARRGRAKAVGRTERGTQGGSSIVSGESQSQPQSVRCGQKRRIAPKGARDARVPVA</sequence>
<feature type="compositionally biased region" description="Polar residues" evidence="1">
    <location>
        <begin position="1"/>
        <end position="10"/>
    </location>
</feature>